<name>A0A1A6A4H9_9TREE</name>
<reference evidence="3" key="1">
    <citation type="submission" date="2013-07" db="EMBL/GenBank/DDBJ databases">
        <title>The Genome Sequence of Cryptococcus dejecticola CBS10117.</title>
        <authorList>
            <consortium name="The Broad Institute Genome Sequencing Platform"/>
            <person name="Cuomo C."/>
            <person name="Litvintseva A."/>
            <person name="Chen Y."/>
            <person name="Heitman J."/>
            <person name="Sun S."/>
            <person name="Springer D."/>
            <person name="Dromer F."/>
            <person name="Young S.K."/>
            <person name="Zeng Q."/>
            <person name="Gargeya S."/>
            <person name="Fitzgerald M."/>
            <person name="Abouelleil A."/>
            <person name="Alvarado L."/>
            <person name="Berlin A.M."/>
            <person name="Chapman S.B."/>
            <person name="Dewar J."/>
            <person name="Goldberg J."/>
            <person name="Griggs A."/>
            <person name="Gujja S."/>
            <person name="Hansen M."/>
            <person name="Howarth C."/>
            <person name="Imamovic A."/>
            <person name="Larimer J."/>
            <person name="McCowan C."/>
            <person name="Murphy C."/>
            <person name="Pearson M."/>
            <person name="Priest M."/>
            <person name="Roberts A."/>
            <person name="Saif S."/>
            <person name="Shea T."/>
            <person name="Sykes S."/>
            <person name="Wortman J."/>
            <person name="Nusbaum C."/>
            <person name="Birren B."/>
        </authorList>
    </citation>
    <scope>NUCLEOTIDE SEQUENCE [LARGE SCALE GENOMIC DNA]</scope>
    <source>
        <strain evidence="3">CBS 10117</strain>
    </source>
</reference>
<protein>
    <recommendedName>
        <fullName evidence="2">Histone deacetylase domain-containing protein</fullName>
    </recommendedName>
</protein>
<evidence type="ECO:0000313" key="5">
    <source>
        <dbReference type="Proteomes" id="UP000078595"/>
    </source>
</evidence>
<gene>
    <name evidence="3" type="ORF">I303_04290</name>
    <name evidence="4" type="ORF">I303_104730</name>
</gene>
<dbReference type="VEuPathDB" id="FungiDB:I303_04290"/>
<dbReference type="Pfam" id="PF00850">
    <property type="entry name" value="Hist_deacetyl"/>
    <property type="match status" value="1"/>
</dbReference>
<evidence type="ECO:0000313" key="3">
    <source>
        <dbReference type="EMBL" id="OBR84964.1"/>
    </source>
</evidence>
<sequence>MASASAPRVSYIWSQELQDVSDDLPSNIGRSSMVHGLIRALDLLERESSSSSQSDDGPAFNRASIVAPDEHLGTEDCMLKYHDKDYIDALLRPRSSPPAYNPTAPRGDSDSDSAPAAKRARTKGPGLQEYRDMDRHNLSHDNPPFPTLPRYASLVAASTSTACRLLIRNEADFVVCWDGGRHHARKHEAGGFCYVNDLVLALLLLSKEGKIALKPEEQKPRVKSRPPRILYLDMDLHYSDGVSSAFHSTKEYPDPMPTKNPPKPPNVMTFSLHHLAPGFYPPSTPWADLTNPWLPTPFSLAIPLKAYTSSQTYKTIWEGCVEPVVKEWDPDFIVLQMGADGLPGDRVGQFGNWSVEGEGGMKWCIDRVKKWGKKTCITGGGGYNHPNTARAWASITASLLNRPTNAETPIPHHDHFEEYAHSFTMEVPAGHMEDQNNPKYIARACEDFDYIASRIQDIVASSLR</sequence>
<feature type="compositionally biased region" description="Basic and acidic residues" evidence="1">
    <location>
        <begin position="129"/>
        <end position="139"/>
    </location>
</feature>
<dbReference type="KEGG" id="kdj:28967989"/>
<dbReference type="InterPro" id="IPR023696">
    <property type="entry name" value="Ureohydrolase_dom_sf"/>
</dbReference>
<dbReference type="Proteomes" id="UP000078595">
    <property type="component" value="Chromosome 5"/>
</dbReference>
<keyword evidence="5" id="KW-1185">Reference proteome</keyword>
<dbReference type="EMBL" id="KI894031">
    <property type="protein sequence ID" value="OBR84964.1"/>
    <property type="molecule type" value="Genomic_DNA"/>
</dbReference>
<reference evidence="4" key="3">
    <citation type="submission" date="2024-02" db="EMBL/GenBank/DDBJ databases">
        <title>Comparative genomics of Cryptococcus and Kwoniella reveals pathogenesis evolution and contrasting modes of karyotype evolution via chromosome fusion or intercentromeric recombination.</title>
        <authorList>
            <person name="Coelho M.A."/>
            <person name="David-Palma M."/>
            <person name="Shea T."/>
            <person name="Bowers K."/>
            <person name="McGinley-Smith S."/>
            <person name="Mohammad A.W."/>
            <person name="Gnirke A."/>
            <person name="Yurkov A.M."/>
            <person name="Nowrousian M."/>
            <person name="Sun S."/>
            <person name="Cuomo C.A."/>
            <person name="Heitman J."/>
        </authorList>
    </citation>
    <scope>NUCLEOTIDE SEQUENCE</scope>
    <source>
        <strain evidence="4">CBS 10117</strain>
    </source>
</reference>
<dbReference type="STRING" id="1296121.A0A1A6A4H9"/>
<reference evidence="4" key="2">
    <citation type="submission" date="2013-07" db="EMBL/GenBank/DDBJ databases">
        <authorList>
            <consortium name="The Broad Institute Genome Sequencing Platform"/>
            <person name="Cuomo C."/>
            <person name="Litvintseva A."/>
            <person name="Chen Y."/>
            <person name="Heitman J."/>
            <person name="Sun S."/>
            <person name="Springer D."/>
            <person name="Dromer F."/>
            <person name="Young S.K."/>
            <person name="Zeng Q."/>
            <person name="Gargeya S."/>
            <person name="Fitzgerald M."/>
            <person name="Abouelleil A."/>
            <person name="Alvarado L."/>
            <person name="Berlin A.M."/>
            <person name="Chapman S.B."/>
            <person name="Dewar J."/>
            <person name="Goldberg J."/>
            <person name="Griggs A."/>
            <person name="Gujja S."/>
            <person name="Hansen M."/>
            <person name="Howarth C."/>
            <person name="Imamovic A."/>
            <person name="Larimer J."/>
            <person name="McCowan C."/>
            <person name="Murphy C."/>
            <person name="Pearson M."/>
            <person name="Priest M."/>
            <person name="Roberts A."/>
            <person name="Saif S."/>
            <person name="Shea T."/>
            <person name="Sykes S."/>
            <person name="Wortman J."/>
            <person name="Nusbaum C."/>
            <person name="Birren B."/>
        </authorList>
    </citation>
    <scope>NUCLEOTIDE SEQUENCE</scope>
    <source>
        <strain evidence="4">CBS 10117</strain>
    </source>
</reference>
<dbReference type="InterPro" id="IPR023801">
    <property type="entry name" value="His_deacetylse_dom"/>
</dbReference>
<evidence type="ECO:0000259" key="2">
    <source>
        <dbReference type="Pfam" id="PF00850"/>
    </source>
</evidence>
<dbReference type="EMBL" id="CP144534">
    <property type="protein sequence ID" value="WWC62139.1"/>
    <property type="molecule type" value="Genomic_DNA"/>
</dbReference>
<dbReference type="PANTHER" id="PTHR10625">
    <property type="entry name" value="HISTONE DEACETYLASE HDAC1-RELATED"/>
    <property type="match status" value="1"/>
</dbReference>
<dbReference type="InterPro" id="IPR000286">
    <property type="entry name" value="HDACs"/>
</dbReference>
<dbReference type="PRINTS" id="PR01270">
    <property type="entry name" value="HDASUPER"/>
</dbReference>
<accession>A0A1A6A4H9</accession>
<organism evidence="3">
    <name type="scientific">Kwoniella dejecticola CBS 10117</name>
    <dbReference type="NCBI Taxonomy" id="1296121"/>
    <lineage>
        <taxon>Eukaryota</taxon>
        <taxon>Fungi</taxon>
        <taxon>Dikarya</taxon>
        <taxon>Basidiomycota</taxon>
        <taxon>Agaricomycotina</taxon>
        <taxon>Tremellomycetes</taxon>
        <taxon>Tremellales</taxon>
        <taxon>Cryptococcaceae</taxon>
        <taxon>Kwoniella</taxon>
    </lineage>
</organism>
<feature type="region of interest" description="Disordered" evidence="1">
    <location>
        <begin position="92"/>
        <end position="144"/>
    </location>
</feature>
<dbReference type="RefSeq" id="XP_018262806.1">
    <property type="nucleotide sequence ID" value="XM_018407595.1"/>
</dbReference>
<dbReference type="SUPFAM" id="SSF52768">
    <property type="entry name" value="Arginase/deacetylase"/>
    <property type="match status" value="1"/>
</dbReference>
<dbReference type="GeneID" id="28967989"/>
<evidence type="ECO:0000256" key="1">
    <source>
        <dbReference type="SAM" id="MobiDB-lite"/>
    </source>
</evidence>
<dbReference type="Gene3D" id="3.40.800.20">
    <property type="entry name" value="Histone deacetylase domain"/>
    <property type="match status" value="1"/>
</dbReference>
<dbReference type="AlphaFoldDB" id="A0A1A6A4H9"/>
<dbReference type="GO" id="GO:0040029">
    <property type="term" value="P:epigenetic regulation of gene expression"/>
    <property type="evidence" value="ECO:0007669"/>
    <property type="project" value="TreeGrafter"/>
</dbReference>
<dbReference type="PANTHER" id="PTHR10625:SF36">
    <property type="entry name" value="HISTONE DEACETYLASE 3"/>
    <property type="match status" value="1"/>
</dbReference>
<dbReference type="GO" id="GO:0004407">
    <property type="term" value="F:histone deacetylase activity"/>
    <property type="evidence" value="ECO:0007669"/>
    <property type="project" value="TreeGrafter"/>
</dbReference>
<dbReference type="OrthoDB" id="73273at2759"/>
<dbReference type="GO" id="GO:0070210">
    <property type="term" value="C:Rpd3L-Expanded complex"/>
    <property type="evidence" value="ECO:0007669"/>
    <property type="project" value="TreeGrafter"/>
</dbReference>
<feature type="domain" description="Histone deacetylase" evidence="2">
    <location>
        <begin position="71"/>
        <end position="398"/>
    </location>
</feature>
<dbReference type="InterPro" id="IPR037138">
    <property type="entry name" value="His_deacetylse_dom_sf"/>
</dbReference>
<evidence type="ECO:0000313" key="4">
    <source>
        <dbReference type="EMBL" id="WWC62139.1"/>
    </source>
</evidence>
<proteinExistence type="predicted"/>